<evidence type="ECO:0000259" key="3">
    <source>
        <dbReference type="Pfam" id="PF14393"/>
    </source>
</evidence>
<dbReference type="InterPro" id="IPR029044">
    <property type="entry name" value="Nucleotide-diphossugar_trans"/>
</dbReference>
<evidence type="ECO:0000313" key="5">
    <source>
        <dbReference type="Proteomes" id="UP001652442"/>
    </source>
</evidence>
<organism evidence="4 5">
    <name type="scientific">Brotonthovivens ammoniilytica</name>
    <dbReference type="NCBI Taxonomy" id="2981725"/>
    <lineage>
        <taxon>Bacteria</taxon>
        <taxon>Bacillati</taxon>
        <taxon>Bacillota</taxon>
        <taxon>Clostridia</taxon>
        <taxon>Lachnospirales</taxon>
        <taxon>Lachnospiraceae</taxon>
        <taxon>Brotonthovivens</taxon>
    </lineage>
</organism>
<dbReference type="InterPro" id="IPR002495">
    <property type="entry name" value="Glyco_trans_8"/>
</dbReference>
<protein>
    <submittedName>
        <fullName evidence="4">DUF4422 domain-containing protein</fullName>
    </submittedName>
</protein>
<comment type="caution">
    <text evidence="4">The sequence shown here is derived from an EMBL/GenBank/DDBJ whole genome shotgun (WGS) entry which is preliminary data.</text>
</comment>
<feature type="domain" description="Glycosyltransferase 2-like" evidence="2">
    <location>
        <begin position="4"/>
        <end position="163"/>
    </location>
</feature>
<dbReference type="Pfam" id="PF01501">
    <property type="entry name" value="Glyco_transf_8"/>
    <property type="match status" value="1"/>
</dbReference>
<sequence length="940" mass="110577">MKLSVIMPVYNVEKYLSESLDSVLGQTLKDIEIICINDGSTDHSGEILNTYAKAYPNIVLINETNHGVGFARNEGIRNAQGEFIAFMDPDDYYPENNILELLYTKAKGHQVLICGGSLCEDHNDGKWIRKTFDGLYQKYTFHREELIAYDDYQFDFGFYRFIYNRDFLIENEIFFPPYIRFQDPPFFVKAMILARQFYAVPDYTYCYRYGHQNLVWSEKRTADLIRGHIDILKLSAVNHLKNLHLLTLYRLCVISQKILDEGVKSKSRLIIKLLKQADAQVNPSWIQKEKKDRDIWKSLQSYFPDHKLKQDQKLKILLSYHKPDHLFKDTVLTPIHAGRTNAQNKLEPNDNALNWLMQNTIGDNSGNHISYKNDTYNEMTTVFWAWKNYEKLGNPDYIGFMHYRRHFLFNDQMERSVYEYDDIDDKYFETIQYSEYSIPHIMDDCDFITVKPQWRSSMYEHYKKNHDIADLDMAIEILKEKYPSYKEDADTYLSGPKAYFCNMFIFPKDLFFEYAEWFFSIVFELENRIDLTKKRLFVSEWLTGIFITHLIRTGKKGKFFPTMIVEGMHQLPVVMAADNNYALPMLVSCASILQHAKGNTHYQFYFLVPGDFSDKNKQYFEQLSKHYGKSSLYFINMEDSYKTEKLVISHITAATYYRLRLPGLLPDVKKCLYLDVDTIVKNDLSILYRTSVDDKYLAGVIAPGYLETEEKITSKKEELGITSLDTYINAGVLLMNLAKMRNDHLELVFEKLLKKKFSSQDQDILNAGCYGKIRVLPFKYNAMTKYALNSDYAYKNTQSLQRSMSEKEWNDGRKHPAIIHYADRKKPWNDLSVIYAEQWWDTVNKLPENMCADIYKHYWFKAIRSAQELNDLFKLTASHKRDLLGTKDQNLEKIKHLENSLKKKTQEYQAVRASKSFRLGRFLLAVPIRIKKLFKARKSG</sequence>
<dbReference type="SUPFAM" id="SSF53448">
    <property type="entry name" value="Nucleotide-diphospho-sugar transferases"/>
    <property type="match status" value="2"/>
</dbReference>
<keyword evidence="5" id="KW-1185">Reference proteome</keyword>
<reference evidence="4 5" key="1">
    <citation type="journal article" date="2021" name="ISME Commun">
        <title>Automated analysis of genomic sequences facilitates high-throughput and comprehensive description of bacteria.</title>
        <authorList>
            <person name="Hitch T.C.A."/>
        </authorList>
    </citation>
    <scope>NUCLEOTIDE SEQUENCE [LARGE SCALE GENOMIC DNA]</scope>
    <source>
        <strain evidence="4 5">Sanger_109</strain>
    </source>
</reference>
<feature type="domain" description="DUF4422" evidence="3">
    <location>
        <begin position="315"/>
        <end position="548"/>
    </location>
</feature>
<gene>
    <name evidence="4" type="ORF">OCV88_00580</name>
</gene>
<dbReference type="Pfam" id="PF14393">
    <property type="entry name" value="DUF4422"/>
    <property type="match status" value="1"/>
</dbReference>
<dbReference type="InterPro" id="IPR001173">
    <property type="entry name" value="Glyco_trans_2-like"/>
</dbReference>
<dbReference type="PANTHER" id="PTHR22916">
    <property type="entry name" value="GLYCOSYLTRANSFERASE"/>
    <property type="match status" value="1"/>
</dbReference>
<accession>A0ABT2TF61</accession>
<dbReference type="EMBL" id="JAOQJQ010000001">
    <property type="protein sequence ID" value="MCU6760828.1"/>
    <property type="molecule type" value="Genomic_DNA"/>
</dbReference>
<dbReference type="Proteomes" id="UP001652442">
    <property type="component" value="Unassembled WGS sequence"/>
</dbReference>
<dbReference type="RefSeq" id="WP_158423709.1">
    <property type="nucleotide sequence ID" value="NZ_JAOQJQ010000001.1"/>
</dbReference>
<dbReference type="InterPro" id="IPR025536">
    <property type="entry name" value="DUF4422"/>
</dbReference>
<evidence type="ECO:0000313" key="4">
    <source>
        <dbReference type="EMBL" id="MCU6760828.1"/>
    </source>
</evidence>
<keyword evidence="1" id="KW-0175">Coiled coil</keyword>
<name>A0ABT2TF61_9FIRM</name>
<dbReference type="Pfam" id="PF00535">
    <property type="entry name" value="Glycos_transf_2"/>
    <property type="match status" value="1"/>
</dbReference>
<dbReference type="CDD" id="cd00761">
    <property type="entry name" value="Glyco_tranf_GTA_type"/>
    <property type="match status" value="1"/>
</dbReference>
<evidence type="ECO:0000259" key="2">
    <source>
        <dbReference type="Pfam" id="PF00535"/>
    </source>
</evidence>
<dbReference type="PANTHER" id="PTHR22916:SF3">
    <property type="entry name" value="UDP-GLCNAC:BETAGAL BETA-1,3-N-ACETYLGLUCOSAMINYLTRANSFERASE-LIKE PROTEIN 1"/>
    <property type="match status" value="1"/>
</dbReference>
<dbReference type="CDD" id="cd04194">
    <property type="entry name" value="GT8_A4GalT_like"/>
    <property type="match status" value="1"/>
</dbReference>
<proteinExistence type="predicted"/>
<feature type="coiled-coil region" evidence="1">
    <location>
        <begin position="887"/>
        <end position="914"/>
    </location>
</feature>
<dbReference type="Gene3D" id="3.90.550.10">
    <property type="entry name" value="Spore Coat Polysaccharide Biosynthesis Protein SpsA, Chain A"/>
    <property type="match status" value="2"/>
</dbReference>
<evidence type="ECO:0000256" key="1">
    <source>
        <dbReference type="SAM" id="Coils"/>
    </source>
</evidence>